<organism evidence="3 4">
    <name type="scientific">Paenibacillus vulneris</name>
    <dbReference type="NCBI Taxonomy" id="1133364"/>
    <lineage>
        <taxon>Bacteria</taxon>
        <taxon>Bacillati</taxon>
        <taxon>Bacillota</taxon>
        <taxon>Bacilli</taxon>
        <taxon>Bacillales</taxon>
        <taxon>Paenibacillaceae</taxon>
        <taxon>Paenibacillus</taxon>
    </lineage>
</organism>
<reference evidence="4" key="1">
    <citation type="journal article" date="2019" name="Int. J. Syst. Evol. Microbiol.">
        <title>The Global Catalogue of Microorganisms (GCM) 10K type strain sequencing project: providing services to taxonomists for standard genome sequencing and annotation.</title>
        <authorList>
            <consortium name="The Broad Institute Genomics Platform"/>
            <consortium name="The Broad Institute Genome Sequencing Center for Infectious Disease"/>
            <person name="Wu L."/>
            <person name="Ma J."/>
        </authorList>
    </citation>
    <scope>NUCLEOTIDE SEQUENCE [LARGE SCALE GENOMIC DNA]</scope>
    <source>
        <strain evidence="4">CCUG 53270</strain>
    </source>
</reference>
<dbReference type="PANTHER" id="PTHR43228:SF1">
    <property type="entry name" value="TWO-COMPONENT RESPONSE REGULATOR ARR22"/>
    <property type="match status" value="1"/>
</dbReference>
<evidence type="ECO:0000313" key="3">
    <source>
        <dbReference type="EMBL" id="MFD1220807.1"/>
    </source>
</evidence>
<name>A0ABW3UK40_9BACL</name>
<dbReference type="Proteomes" id="UP001597180">
    <property type="component" value="Unassembled WGS sequence"/>
</dbReference>
<dbReference type="InterPro" id="IPR001789">
    <property type="entry name" value="Sig_transdc_resp-reg_receiver"/>
</dbReference>
<dbReference type="Gene3D" id="3.40.50.2300">
    <property type="match status" value="1"/>
</dbReference>
<feature type="domain" description="Response regulatory" evidence="2">
    <location>
        <begin position="6"/>
        <end position="119"/>
    </location>
</feature>
<evidence type="ECO:0000259" key="2">
    <source>
        <dbReference type="PROSITE" id="PS50110"/>
    </source>
</evidence>
<dbReference type="SMART" id="SM00448">
    <property type="entry name" value="REC"/>
    <property type="match status" value="1"/>
</dbReference>
<dbReference type="InterPro" id="IPR011006">
    <property type="entry name" value="CheY-like_superfamily"/>
</dbReference>
<keyword evidence="1" id="KW-0597">Phosphoprotein</keyword>
<keyword evidence="4" id="KW-1185">Reference proteome</keyword>
<dbReference type="PROSITE" id="PS50110">
    <property type="entry name" value="RESPONSE_REGULATORY"/>
    <property type="match status" value="1"/>
</dbReference>
<sequence>MNGNRTMLVIDDQNGIRVFMQKTFTEMGFNVLLAENGRKGITLFTEASPDIVLLDIKFPGGLDGIETLQELMTLNPRAKVIMMTSYEDHYEECMALGAVDYLEKPFDLEDLKERVERYSAAGVE</sequence>
<dbReference type="PANTHER" id="PTHR43228">
    <property type="entry name" value="TWO-COMPONENT RESPONSE REGULATOR"/>
    <property type="match status" value="1"/>
</dbReference>
<proteinExistence type="predicted"/>
<dbReference type="RefSeq" id="WP_345587362.1">
    <property type="nucleotide sequence ID" value="NZ_BAABJG010000006.1"/>
</dbReference>
<dbReference type="SUPFAM" id="SSF52172">
    <property type="entry name" value="CheY-like"/>
    <property type="match status" value="1"/>
</dbReference>
<dbReference type="Pfam" id="PF00072">
    <property type="entry name" value="Response_reg"/>
    <property type="match status" value="1"/>
</dbReference>
<evidence type="ECO:0000313" key="4">
    <source>
        <dbReference type="Proteomes" id="UP001597180"/>
    </source>
</evidence>
<accession>A0ABW3UK40</accession>
<dbReference type="InterPro" id="IPR052048">
    <property type="entry name" value="ST_Response_Regulator"/>
</dbReference>
<protein>
    <submittedName>
        <fullName evidence="3">Response regulator</fullName>
    </submittedName>
</protein>
<evidence type="ECO:0000256" key="1">
    <source>
        <dbReference type="PROSITE-ProRule" id="PRU00169"/>
    </source>
</evidence>
<dbReference type="EMBL" id="JBHTLU010000013">
    <property type="protein sequence ID" value="MFD1220807.1"/>
    <property type="molecule type" value="Genomic_DNA"/>
</dbReference>
<feature type="modified residue" description="4-aspartylphosphate" evidence="1">
    <location>
        <position position="55"/>
    </location>
</feature>
<comment type="caution">
    <text evidence="3">The sequence shown here is derived from an EMBL/GenBank/DDBJ whole genome shotgun (WGS) entry which is preliminary data.</text>
</comment>
<gene>
    <name evidence="3" type="ORF">ACFQ4B_11790</name>
</gene>